<evidence type="ECO:0000256" key="2">
    <source>
        <dbReference type="ARBA" id="ARBA00022448"/>
    </source>
</evidence>
<dbReference type="Pfam" id="PF07690">
    <property type="entry name" value="MFS_1"/>
    <property type="match status" value="1"/>
</dbReference>
<sequence>MNDLGRPNTSGSYQSDDDKSPYGEGLTSHQQPSIDIDDGFDPAYVKRVIRKVDLRLVPFLAACYSISLIDRTNISLARAAGMGKELKLSIGERYSIAVLAFFIPYILLELPSQVGLRKFGAAIWLSSSVLLWGVVMIAMGFVHNHHQLAGLRALLGVFEATLFPGCAYLISCWYIRRQVQVRLSIFYVTSVAISGLSAILAYGLAQLHGRAGLSGWRWIFIIEGIITAFVGLLGYLIIVDLPDKAKFLSEDAKQLILTRIQRDRSDAQHDALTLKKTARYALDIKLWVFALMFGASTTGSYALSYFLPSILAGMGFDTKFSQILVAFPYIYAIIPAVTTGYLSDKTQIRSIWIVINALLAIMGMALFTFLPRTMVAGRYAGVFLCCGGVNSNVPLVIGWSQVSIRQQSKRAYTSALIVAFGGVGGIVSALVFMEKQAPTYRIGIWFTIAAHIFIIVACAGLSSFFSFRNRKADAGEVVLENHQGFRYQL</sequence>
<feature type="transmembrane region" description="Helical" evidence="7">
    <location>
        <begin position="153"/>
        <end position="173"/>
    </location>
</feature>
<feature type="transmembrane region" description="Helical" evidence="7">
    <location>
        <begin position="444"/>
        <end position="465"/>
    </location>
</feature>
<name>A0A316YE01_9BASI</name>
<evidence type="ECO:0000256" key="6">
    <source>
        <dbReference type="SAM" id="MobiDB-lite"/>
    </source>
</evidence>
<keyword evidence="2" id="KW-0813">Transport</keyword>
<feature type="domain" description="Major facilitator superfamily (MFS) profile" evidence="8">
    <location>
        <begin position="56"/>
        <end position="489"/>
    </location>
</feature>
<gene>
    <name evidence="9" type="ORF">FA10DRAFT_276500</name>
</gene>
<dbReference type="AlphaFoldDB" id="A0A316YE01"/>
<accession>A0A316YE01</accession>
<evidence type="ECO:0000256" key="1">
    <source>
        <dbReference type="ARBA" id="ARBA00004141"/>
    </source>
</evidence>
<evidence type="ECO:0000256" key="4">
    <source>
        <dbReference type="ARBA" id="ARBA00022989"/>
    </source>
</evidence>
<evidence type="ECO:0000256" key="5">
    <source>
        <dbReference type="ARBA" id="ARBA00023136"/>
    </source>
</evidence>
<dbReference type="SUPFAM" id="SSF103473">
    <property type="entry name" value="MFS general substrate transporter"/>
    <property type="match status" value="1"/>
</dbReference>
<dbReference type="GO" id="GO:0022857">
    <property type="term" value="F:transmembrane transporter activity"/>
    <property type="evidence" value="ECO:0007669"/>
    <property type="project" value="InterPro"/>
</dbReference>
<dbReference type="InParanoid" id="A0A316YE01"/>
<evidence type="ECO:0000313" key="9">
    <source>
        <dbReference type="EMBL" id="PWN87094.1"/>
    </source>
</evidence>
<organism evidence="9 10">
    <name type="scientific">Acaromyces ingoldii</name>
    <dbReference type="NCBI Taxonomy" id="215250"/>
    <lineage>
        <taxon>Eukaryota</taxon>
        <taxon>Fungi</taxon>
        <taxon>Dikarya</taxon>
        <taxon>Basidiomycota</taxon>
        <taxon>Ustilaginomycotina</taxon>
        <taxon>Exobasidiomycetes</taxon>
        <taxon>Exobasidiales</taxon>
        <taxon>Cryptobasidiaceae</taxon>
        <taxon>Acaromyces</taxon>
    </lineage>
</organism>
<feature type="transmembrane region" description="Helical" evidence="7">
    <location>
        <begin position="284"/>
        <end position="303"/>
    </location>
</feature>
<keyword evidence="4 7" id="KW-1133">Transmembrane helix</keyword>
<feature type="transmembrane region" description="Helical" evidence="7">
    <location>
        <begin position="411"/>
        <end position="432"/>
    </location>
</feature>
<dbReference type="InterPro" id="IPR036259">
    <property type="entry name" value="MFS_trans_sf"/>
</dbReference>
<feature type="transmembrane region" description="Helical" evidence="7">
    <location>
        <begin position="122"/>
        <end position="141"/>
    </location>
</feature>
<evidence type="ECO:0000256" key="3">
    <source>
        <dbReference type="ARBA" id="ARBA00022692"/>
    </source>
</evidence>
<dbReference type="OrthoDB" id="3639251at2759"/>
<feature type="transmembrane region" description="Helical" evidence="7">
    <location>
        <begin position="323"/>
        <end position="343"/>
    </location>
</feature>
<dbReference type="FunFam" id="1.20.1250.20:FF:000018">
    <property type="entry name" value="MFS transporter permease"/>
    <property type="match status" value="1"/>
</dbReference>
<dbReference type="PANTHER" id="PTHR43791">
    <property type="entry name" value="PERMEASE-RELATED"/>
    <property type="match status" value="1"/>
</dbReference>
<proteinExistence type="predicted"/>
<reference evidence="9" key="1">
    <citation type="journal article" date="2018" name="Mol. Biol. Evol.">
        <title>Broad Genomic Sampling Reveals a Smut Pathogenic Ancestry of the Fungal Clade Ustilaginomycotina.</title>
        <authorList>
            <person name="Kijpornyongpan T."/>
            <person name="Mondo S.J."/>
            <person name="Barry K."/>
            <person name="Sandor L."/>
            <person name="Lee J."/>
            <person name="Lipzen A."/>
            <person name="Pangilinan J."/>
            <person name="LaButti K."/>
            <person name="Hainaut M."/>
            <person name="Henrissat B."/>
            <person name="Grigoriev I.V."/>
            <person name="Spatafora J.W."/>
            <person name="Aime M.C."/>
        </authorList>
    </citation>
    <scope>NUCLEOTIDE SEQUENCE [LARGE SCALE GENOMIC DNA]</scope>
    <source>
        <strain evidence="9">MCA 4198</strain>
    </source>
</reference>
<dbReference type="STRING" id="215250.A0A316YE01"/>
<dbReference type="RefSeq" id="XP_025374292.1">
    <property type="nucleotide sequence ID" value="XM_025523322.1"/>
</dbReference>
<evidence type="ECO:0000313" key="10">
    <source>
        <dbReference type="Proteomes" id="UP000245768"/>
    </source>
</evidence>
<dbReference type="Gene3D" id="1.20.1250.20">
    <property type="entry name" value="MFS general substrate transporter like domains"/>
    <property type="match status" value="2"/>
</dbReference>
<protein>
    <submittedName>
        <fullName evidence="9">MFS general substrate transporter</fullName>
    </submittedName>
</protein>
<keyword evidence="3 7" id="KW-0812">Transmembrane</keyword>
<dbReference type="InterPro" id="IPR011701">
    <property type="entry name" value="MFS"/>
</dbReference>
<feature type="transmembrane region" description="Helical" evidence="7">
    <location>
        <begin position="216"/>
        <end position="238"/>
    </location>
</feature>
<dbReference type="PROSITE" id="PS50850">
    <property type="entry name" value="MFS"/>
    <property type="match status" value="1"/>
</dbReference>
<dbReference type="Proteomes" id="UP000245768">
    <property type="component" value="Unassembled WGS sequence"/>
</dbReference>
<dbReference type="GO" id="GO:0016020">
    <property type="term" value="C:membrane"/>
    <property type="evidence" value="ECO:0007669"/>
    <property type="project" value="UniProtKB-SubCell"/>
</dbReference>
<feature type="transmembrane region" description="Helical" evidence="7">
    <location>
        <begin position="376"/>
        <end position="399"/>
    </location>
</feature>
<dbReference type="EMBL" id="KZ819641">
    <property type="protein sequence ID" value="PWN87094.1"/>
    <property type="molecule type" value="Genomic_DNA"/>
</dbReference>
<keyword evidence="5 7" id="KW-0472">Membrane</keyword>
<comment type="subcellular location">
    <subcellularLocation>
        <location evidence="1">Membrane</location>
        <topology evidence="1">Multi-pass membrane protein</topology>
    </subcellularLocation>
</comment>
<keyword evidence="10" id="KW-1185">Reference proteome</keyword>
<dbReference type="GeneID" id="37045238"/>
<dbReference type="InterPro" id="IPR020846">
    <property type="entry name" value="MFS_dom"/>
</dbReference>
<evidence type="ECO:0000256" key="7">
    <source>
        <dbReference type="SAM" id="Phobius"/>
    </source>
</evidence>
<feature type="region of interest" description="Disordered" evidence="6">
    <location>
        <begin position="1"/>
        <end position="34"/>
    </location>
</feature>
<feature type="transmembrane region" description="Helical" evidence="7">
    <location>
        <begin position="350"/>
        <end position="370"/>
    </location>
</feature>
<dbReference type="PANTHER" id="PTHR43791:SF3">
    <property type="entry name" value="MAJOR FACILITATOR SUPERFAMILY (MFS) PROFILE DOMAIN-CONTAINING PROTEIN"/>
    <property type="match status" value="1"/>
</dbReference>
<feature type="transmembrane region" description="Helical" evidence="7">
    <location>
        <begin position="94"/>
        <end position="110"/>
    </location>
</feature>
<evidence type="ECO:0000259" key="8">
    <source>
        <dbReference type="PROSITE" id="PS50850"/>
    </source>
</evidence>
<feature type="transmembrane region" description="Helical" evidence="7">
    <location>
        <begin position="185"/>
        <end position="204"/>
    </location>
</feature>